<name>A0A2P2NJ51_RHIMU</name>
<reference evidence="1" key="1">
    <citation type="submission" date="2018-02" db="EMBL/GenBank/DDBJ databases">
        <title>Rhizophora mucronata_Transcriptome.</title>
        <authorList>
            <person name="Meera S.P."/>
            <person name="Sreeshan A."/>
            <person name="Augustine A."/>
        </authorList>
    </citation>
    <scope>NUCLEOTIDE SEQUENCE</scope>
    <source>
        <tissue evidence="1">Leaf</tissue>
    </source>
</reference>
<proteinExistence type="predicted"/>
<organism evidence="1">
    <name type="scientific">Rhizophora mucronata</name>
    <name type="common">Asiatic mangrove</name>
    <dbReference type="NCBI Taxonomy" id="61149"/>
    <lineage>
        <taxon>Eukaryota</taxon>
        <taxon>Viridiplantae</taxon>
        <taxon>Streptophyta</taxon>
        <taxon>Embryophyta</taxon>
        <taxon>Tracheophyta</taxon>
        <taxon>Spermatophyta</taxon>
        <taxon>Magnoliopsida</taxon>
        <taxon>eudicotyledons</taxon>
        <taxon>Gunneridae</taxon>
        <taxon>Pentapetalae</taxon>
        <taxon>rosids</taxon>
        <taxon>fabids</taxon>
        <taxon>Malpighiales</taxon>
        <taxon>Rhizophoraceae</taxon>
        <taxon>Rhizophora</taxon>
    </lineage>
</organism>
<accession>A0A2P2NJ51</accession>
<dbReference type="EMBL" id="GGEC01062034">
    <property type="protein sequence ID" value="MBX42518.1"/>
    <property type="molecule type" value="Transcribed_RNA"/>
</dbReference>
<evidence type="ECO:0000313" key="1">
    <source>
        <dbReference type="EMBL" id="MBX42518.1"/>
    </source>
</evidence>
<sequence length="10" mass="1207">MPILEEDLTF</sequence>
<protein>
    <submittedName>
        <fullName evidence="1">Uncharacterized protein</fullName>
    </submittedName>
</protein>